<dbReference type="EMBL" id="SBKO01000006">
    <property type="protein sequence ID" value="RXR16229.1"/>
    <property type="molecule type" value="Genomic_DNA"/>
</dbReference>
<keyword evidence="2" id="KW-1185">Reference proteome</keyword>
<sequence>MANVNVTLSVNTGSIVNPNVDAYCTFGQGNGVSNENYTTEANVGDTITWQGVSSSSPTTDVVNITSINYTGGQNIFDQNVINGNNGTPEKVIATIASSTQGEEEEYTINFTVYNGANRRNGSFSIDPKIIVNP</sequence>
<dbReference type="InterPro" id="IPR038712">
    <property type="entry name" value="PixA-like_sf"/>
</dbReference>
<accession>A0A4Q1K2W4</accession>
<dbReference type="Proteomes" id="UP000290283">
    <property type="component" value="Unassembled WGS sequence"/>
</dbReference>
<reference evidence="2" key="1">
    <citation type="submission" date="2019-01" db="EMBL/GenBank/DDBJ databases">
        <title>Cytophagaceae bacterium strain CAR-16.</title>
        <authorList>
            <person name="Chen W.-M."/>
        </authorList>
    </citation>
    <scope>NUCLEOTIDE SEQUENCE [LARGE SCALE GENOMIC DNA]</scope>
    <source>
        <strain evidence="2">LLJ-11</strain>
    </source>
</reference>
<dbReference type="AlphaFoldDB" id="A0A4Q1K2W4"/>
<name>A0A4Q1K2W4_9FLAO</name>
<organism evidence="1 2">
    <name type="scientific">Flavobacterium amnicola</name>
    <dbReference type="NCBI Taxonomy" id="2506422"/>
    <lineage>
        <taxon>Bacteria</taxon>
        <taxon>Pseudomonadati</taxon>
        <taxon>Bacteroidota</taxon>
        <taxon>Flavobacteriia</taxon>
        <taxon>Flavobacteriales</taxon>
        <taxon>Flavobacteriaceae</taxon>
        <taxon>Flavobacterium</taxon>
    </lineage>
</organism>
<dbReference type="OrthoDB" id="1354291at2"/>
<evidence type="ECO:0000313" key="1">
    <source>
        <dbReference type="EMBL" id="RXR16229.1"/>
    </source>
</evidence>
<gene>
    <name evidence="1" type="ORF">EQG63_11420</name>
</gene>
<dbReference type="RefSeq" id="WP_129436508.1">
    <property type="nucleotide sequence ID" value="NZ_SBKO01000006.1"/>
</dbReference>
<comment type="caution">
    <text evidence="1">The sequence shown here is derived from an EMBL/GenBank/DDBJ whole genome shotgun (WGS) entry which is preliminary data.</text>
</comment>
<protein>
    <submittedName>
        <fullName evidence="1">Uncharacterized protein</fullName>
    </submittedName>
</protein>
<evidence type="ECO:0000313" key="2">
    <source>
        <dbReference type="Proteomes" id="UP000290283"/>
    </source>
</evidence>
<dbReference type="Gene3D" id="2.60.40.3910">
    <property type="entry name" value="Inclusion body protein"/>
    <property type="match status" value="1"/>
</dbReference>
<proteinExistence type="predicted"/>